<evidence type="ECO:0000256" key="1">
    <source>
        <dbReference type="SAM" id="Phobius"/>
    </source>
</evidence>
<evidence type="ECO:0008006" key="4">
    <source>
        <dbReference type="Google" id="ProtNLM"/>
    </source>
</evidence>
<dbReference type="HOGENOM" id="CLU_2507745_0_0_9"/>
<dbReference type="AlphaFoldDB" id="N2A0B7"/>
<evidence type="ECO:0000313" key="2">
    <source>
        <dbReference type="EMBL" id="EMZ19853.1"/>
    </source>
</evidence>
<feature type="transmembrane region" description="Helical" evidence="1">
    <location>
        <begin position="9"/>
        <end position="30"/>
    </location>
</feature>
<dbReference type="EMBL" id="AQFT01000158">
    <property type="protein sequence ID" value="EMZ19853.1"/>
    <property type="molecule type" value="Genomic_DNA"/>
</dbReference>
<protein>
    <recommendedName>
        <fullName evidence="4">AI-2E family transporter</fullName>
    </recommendedName>
</protein>
<organism evidence="2 3">
    <name type="scientific">Eubacterium plexicaudatum ASF492</name>
    <dbReference type="NCBI Taxonomy" id="1235802"/>
    <lineage>
        <taxon>Bacteria</taxon>
        <taxon>Bacillati</taxon>
        <taxon>Bacillota</taxon>
        <taxon>Clostridia</taxon>
        <taxon>Eubacteriales</taxon>
        <taxon>Eubacteriaceae</taxon>
        <taxon>Eubacterium</taxon>
    </lineage>
</organism>
<dbReference type="Proteomes" id="UP000012589">
    <property type="component" value="Unassembled WGS sequence"/>
</dbReference>
<keyword evidence="3" id="KW-1185">Reference proteome</keyword>
<dbReference type="STRING" id="1235802.C823_05327"/>
<feature type="transmembrane region" description="Helical" evidence="1">
    <location>
        <begin position="42"/>
        <end position="60"/>
    </location>
</feature>
<proteinExistence type="predicted"/>
<keyword evidence="1" id="KW-1133">Transmembrane helix</keyword>
<name>N2A0B7_9FIRM</name>
<evidence type="ECO:0000313" key="3">
    <source>
        <dbReference type="Proteomes" id="UP000012589"/>
    </source>
</evidence>
<reference evidence="2 3" key="1">
    <citation type="journal article" date="2014" name="Genome Announc.">
        <title>Draft genome sequences of the altered schaedler flora, a defined bacterial community from gnotobiotic mice.</title>
        <authorList>
            <person name="Wannemuehler M.J."/>
            <person name="Overstreet A.M."/>
            <person name="Ward D.V."/>
            <person name="Phillips G.J."/>
        </authorList>
    </citation>
    <scope>NUCLEOTIDE SEQUENCE [LARGE SCALE GENOMIC DNA]</scope>
    <source>
        <strain evidence="2 3">ASF492</strain>
    </source>
</reference>
<gene>
    <name evidence="2" type="ORF">C823_05327</name>
</gene>
<dbReference type="PATRIC" id="fig|1235802.3.peg.5619"/>
<keyword evidence="1" id="KW-0812">Transmembrane</keyword>
<comment type="caution">
    <text evidence="2">The sequence shown here is derived from an EMBL/GenBank/DDBJ whole genome shotgun (WGS) entry which is preliminary data.</text>
</comment>
<accession>N2A0B7</accession>
<sequence length="85" mass="9791">MKKEDWRKIFYQSLTGFVSLALAILLFFAIREIGQIRSSFQWLLGVLKPVIYGAVMAYLLKTPCNFLEKRIEALLPEKKKNVPTG</sequence>
<keyword evidence="1" id="KW-0472">Membrane</keyword>